<protein>
    <submittedName>
        <fullName evidence="1">Uncharacterized protein</fullName>
    </submittedName>
</protein>
<dbReference type="AlphaFoldDB" id="A0AAD3XXS8"/>
<organism evidence="1 2">
    <name type="scientific">Nepenthes gracilis</name>
    <name type="common">Slender pitcher plant</name>
    <dbReference type="NCBI Taxonomy" id="150966"/>
    <lineage>
        <taxon>Eukaryota</taxon>
        <taxon>Viridiplantae</taxon>
        <taxon>Streptophyta</taxon>
        <taxon>Embryophyta</taxon>
        <taxon>Tracheophyta</taxon>
        <taxon>Spermatophyta</taxon>
        <taxon>Magnoliopsida</taxon>
        <taxon>eudicotyledons</taxon>
        <taxon>Gunneridae</taxon>
        <taxon>Pentapetalae</taxon>
        <taxon>Caryophyllales</taxon>
        <taxon>Nepenthaceae</taxon>
        <taxon>Nepenthes</taxon>
    </lineage>
</organism>
<sequence length="81" mass="9712">MPETEVKEMLPPFTVEEGCFRVLNERKRRKERGAPSSLGKREKRHFSGINVMDDELQQTSIFELHYSIWRTFRRLESLTQK</sequence>
<keyword evidence="2" id="KW-1185">Reference proteome</keyword>
<gene>
    <name evidence="1" type="ORF">Nepgr_022165</name>
</gene>
<dbReference type="Proteomes" id="UP001279734">
    <property type="component" value="Unassembled WGS sequence"/>
</dbReference>
<evidence type="ECO:0000313" key="2">
    <source>
        <dbReference type="Proteomes" id="UP001279734"/>
    </source>
</evidence>
<dbReference type="EMBL" id="BSYO01000021">
    <property type="protein sequence ID" value="GMH20324.1"/>
    <property type="molecule type" value="Genomic_DNA"/>
</dbReference>
<accession>A0AAD3XXS8</accession>
<name>A0AAD3XXS8_NEPGR</name>
<reference evidence="1" key="1">
    <citation type="submission" date="2023-05" db="EMBL/GenBank/DDBJ databases">
        <title>Nepenthes gracilis genome sequencing.</title>
        <authorList>
            <person name="Fukushima K."/>
        </authorList>
    </citation>
    <scope>NUCLEOTIDE SEQUENCE</scope>
    <source>
        <strain evidence="1">SING2019-196</strain>
    </source>
</reference>
<comment type="caution">
    <text evidence="1">The sequence shown here is derived from an EMBL/GenBank/DDBJ whole genome shotgun (WGS) entry which is preliminary data.</text>
</comment>
<evidence type="ECO:0000313" key="1">
    <source>
        <dbReference type="EMBL" id="GMH20324.1"/>
    </source>
</evidence>
<proteinExistence type="predicted"/>